<evidence type="ECO:0000313" key="5">
    <source>
        <dbReference type="Proteomes" id="UP000054566"/>
    </source>
</evidence>
<gene>
    <name evidence="4" type="ORF">PFLG_02437</name>
</gene>
<keyword evidence="3" id="KW-1133">Transmembrane helix</keyword>
<dbReference type="OrthoDB" id="384755at2759"/>
<accession>A0A0L0D0K2</accession>
<keyword evidence="3" id="KW-0812">Transmembrane</keyword>
<evidence type="ECO:0000256" key="1">
    <source>
        <dbReference type="SAM" id="Coils"/>
    </source>
</evidence>
<proteinExistence type="predicted"/>
<protein>
    <submittedName>
        <fullName evidence="4">Uncharacterized protein</fullName>
    </submittedName>
</protein>
<feature type="transmembrane region" description="Helical" evidence="3">
    <location>
        <begin position="56"/>
        <end position="78"/>
    </location>
</feature>
<organism evidence="4 5">
    <name type="scientific">Plasmodium falciparum RAJ116</name>
    <dbReference type="NCBI Taxonomy" id="580058"/>
    <lineage>
        <taxon>Eukaryota</taxon>
        <taxon>Sar</taxon>
        <taxon>Alveolata</taxon>
        <taxon>Apicomplexa</taxon>
        <taxon>Aconoidasida</taxon>
        <taxon>Haemosporida</taxon>
        <taxon>Plasmodiidae</taxon>
        <taxon>Plasmodium</taxon>
        <taxon>Plasmodium (Laverania)</taxon>
    </lineage>
</organism>
<feature type="region of interest" description="Disordered" evidence="2">
    <location>
        <begin position="792"/>
        <end position="845"/>
    </location>
</feature>
<feature type="transmembrane region" description="Helical" evidence="3">
    <location>
        <begin position="31"/>
        <end position="49"/>
    </location>
</feature>
<evidence type="ECO:0000313" key="4">
    <source>
        <dbReference type="EMBL" id="KNC37199.1"/>
    </source>
</evidence>
<feature type="coiled-coil region" evidence="1">
    <location>
        <begin position="121"/>
        <end position="148"/>
    </location>
</feature>
<keyword evidence="1" id="KW-0175">Coiled coil</keyword>
<evidence type="ECO:0000256" key="2">
    <source>
        <dbReference type="SAM" id="MobiDB-lite"/>
    </source>
</evidence>
<name>A0A0L0D0K2_PLAFA</name>
<feature type="transmembrane region" description="Helical" evidence="3">
    <location>
        <begin position="90"/>
        <end position="116"/>
    </location>
</feature>
<feature type="compositionally biased region" description="Basic and acidic residues" evidence="2">
    <location>
        <begin position="260"/>
        <end position="274"/>
    </location>
</feature>
<reference evidence="5" key="2">
    <citation type="submission" date="2015-07" db="EMBL/GenBank/DDBJ databases">
        <title>The genome sequence of Plasmodium falciparum RAJ116.</title>
        <authorList>
            <consortium name="The Broad Institute Genome Sequencing Platform"/>
            <person name="Volkman S.K."/>
            <person name="Neafsey D.E."/>
            <person name="Dash A.P."/>
            <person name="Chitnis C.E."/>
            <person name="Hartl D.L."/>
            <person name="Young S.K."/>
            <person name="Kodira C.D."/>
            <person name="Zeng Q."/>
            <person name="Koehrsen M."/>
            <person name="Godfrey P."/>
            <person name="Alvarado L."/>
            <person name="Berlin A."/>
            <person name="Borenstein D."/>
            <person name="Chen Z."/>
            <person name="Engels R."/>
            <person name="Freedman E."/>
            <person name="Gellesch M."/>
            <person name="Goldberg J."/>
            <person name="Griggs A."/>
            <person name="Gujja S."/>
            <person name="Heiman D."/>
            <person name="Hepburn T."/>
            <person name="Howarth C."/>
            <person name="Jen D."/>
            <person name="Larson L."/>
            <person name="Lewis B."/>
            <person name="Mehta T."/>
            <person name="Park D."/>
            <person name="Pearson M."/>
            <person name="Roberts A."/>
            <person name="Saif S."/>
            <person name="Shea T."/>
            <person name="Shenoy N."/>
            <person name="Sisk P."/>
            <person name="Stolte C."/>
            <person name="Sykes S."/>
            <person name="Walk T."/>
            <person name="White J."/>
            <person name="Yandava C."/>
            <person name="Wirth D.F."/>
            <person name="Nusbaum C."/>
            <person name="Birren B."/>
        </authorList>
    </citation>
    <scope>NUCLEOTIDE SEQUENCE [LARGE SCALE GENOMIC DNA]</scope>
    <source>
        <strain evidence="5">RAJ116</strain>
    </source>
</reference>
<feature type="compositionally biased region" description="Low complexity" evidence="2">
    <location>
        <begin position="802"/>
        <end position="821"/>
    </location>
</feature>
<feature type="region of interest" description="Disordered" evidence="2">
    <location>
        <begin position="260"/>
        <end position="311"/>
    </location>
</feature>
<feature type="compositionally biased region" description="Low complexity" evidence="2">
    <location>
        <begin position="276"/>
        <end position="285"/>
    </location>
</feature>
<dbReference type="Proteomes" id="UP000054566">
    <property type="component" value="Unassembled WGS sequence"/>
</dbReference>
<dbReference type="AlphaFoldDB" id="A0A0L0D0K2"/>
<evidence type="ECO:0000256" key="3">
    <source>
        <dbReference type="SAM" id="Phobius"/>
    </source>
</evidence>
<feature type="compositionally biased region" description="Basic and acidic residues" evidence="2">
    <location>
        <begin position="299"/>
        <end position="311"/>
    </location>
</feature>
<dbReference type="EMBL" id="GG664419">
    <property type="protein sequence ID" value="KNC37199.1"/>
    <property type="molecule type" value="Genomic_DNA"/>
</dbReference>
<reference evidence="5" key="1">
    <citation type="submission" date="2015-07" db="EMBL/GenBank/DDBJ databases">
        <title>Annotation of Plasmodium falciparum RAJ116.</title>
        <authorList>
            <consortium name="The Broad Institute Genome Sequencing Platform"/>
            <person name="Volkman S.K."/>
            <person name="Neafsey D.E."/>
            <person name="Dash A.P."/>
            <person name="Chitnis C.E."/>
            <person name="Hartl D.L."/>
            <person name="Young S.K."/>
            <person name="Zeng Q."/>
            <person name="Koehrsen M."/>
            <person name="Alvarado L."/>
            <person name="Berlin A."/>
            <person name="Borenstein D."/>
            <person name="Chapman S.B."/>
            <person name="Chen Z."/>
            <person name="Engels R."/>
            <person name="Freedman E."/>
            <person name="Gellesch M."/>
            <person name="Goldberg J."/>
            <person name="Griggs A."/>
            <person name="Gujja S."/>
            <person name="Heilman E.R."/>
            <person name="Heiman D.I."/>
            <person name="Howarth C."/>
            <person name="Jen D."/>
            <person name="Larson L."/>
            <person name="Mehta T."/>
            <person name="Neiman D."/>
            <person name="Park D."/>
            <person name="Pearson M."/>
            <person name="Roberts A."/>
            <person name="Saif S."/>
            <person name="Shea T."/>
            <person name="Shenoy N."/>
            <person name="Sisk P."/>
            <person name="Stolte C."/>
            <person name="Sykes S."/>
            <person name="Walk T."/>
            <person name="White J."/>
            <person name="Yandava C."/>
            <person name="Haas B."/>
            <person name="Henn M.R."/>
            <person name="Nusbaum C."/>
            <person name="Birren B."/>
        </authorList>
    </citation>
    <scope>NUCLEOTIDE SEQUENCE [LARGE SCALE GENOMIC DNA]</scope>
    <source>
        <strain evidence="5">RAJ116</strain>
    </source>
</reference>
<sequence length="878" mass="103893">MEKNTYDMEKNKYDIEVSENNRFLFNKQRDWPRITFTFLVFVLGIKTVLFNTIKSLVLYILILSLVLTSISLSFYNIIYIEYISKVFEHAFLSTVLYSTFPLLVMELFVSIAYTCLKKKKKGYIEKQLKELKIAIDNTNEEKDKKNEGKLLSLQIDLEKNQLNTCNKEYKYYLTHYKNKKYICIEKKTDYSSEDEIYAKYIQDKSSDNSYQGYDKSKLINTSNINMLNVKTNKKNVNHSMSSNTIQQDLSFIHSSINKYEKKKEKENKNYDKNKKSSNTNDKSYNITQNDPRKNNQNKEFVDNNNKRNDHNKNNELEQVYYNNPNVHQNNYQLSKNKMNTTELQHDNLFNKINPLSSDNTSSIILNSNNMNKSINKDTYVNMYEKHEKPLMVITQKEENLKKDNVLNTSLSSNNEQNCIIENFIEKNINIQRKDNILYNSLFQKQNQGDNIKKDQKNNQANEIMENNVTPNNLYTNIITIPLPKENQNKTEEKTKIENYKIGLTYDITKQEQIHNYVTNLNEVSQHEKKEENQIEDMNINKNIEHRNNFITHTNNNLNIDEDTKKMQKDIFSAFLKNKEDQQIMDIKSKNDNIEIKKDNIKGKNDNIEIKKDNIKGKNDNMEIKRDNIKGKNDNMEIKRDNIESKKDNMDNMKNQINIKTEHVKDNINKNNFLVTSKEKEHNIDTSLNKHHVLDNINNCHNFNNTNLLNSKTFIEKDIFQNNNIFNEGKNIKEKDIQNIKKSQEKEINNEHTNSNIFTNPLQEATKYLEEKNKKMEYSQKFPFFLNFTNNITSNKDNKEQQNKNYNNDNNNDNNDNNNNDNNNDKNNNKSNTYDHLTSSPSTKNIFFSNNTFLNIKNTKMIFIKNKTENNKTQKNKNI</sequence>
<keyword evidence="3" id="KW-0472">Membrane</keyword>
<feature type="coiled-coil region" evidence="1">
    <location>
        <begin position="590"/>
        <end position="662"/>
    </location>
</feature>
<feature type="compositionally biased region" description="Polar residues" evidence="2">
    <location>
        <begin position="833"/>
        <end position="845"/>
    </location>
</feature>